<dbReference type="Proteomes" id="UP001283361">
    <property type="component" value="Unassembled WGS sequence"/>
</dbReference>
<keyword evidence="1" id="KW-0732">Signal</keyword>
<comment type="caution">
    <text evidence="2">The sequence shown here is derived from an EMBL/GenBank/DDBJ whole genome shotgun (WGS) entry which is preliminary data.</text>
</comment>
<evidence type="ECO:0000313" key="3">
    <source>
        <dbReference type="Proteomes" id="UP001283361"/>
    </source>
</evidence>
<protein>
    <submittedName>
        <fullName evidence="2">Uncharacterized protein</fullName>
    </submittedName>
</protein>
<dbReference type="AlphaFoldDB" id="A0AAE1D1L4"/>
<evidence type="ECO:0000313" key="2">
    <source>
        <dbReference type="EMBL" id="KAK3752097.1"/>
    </source>
</evidence>
<feature type="signal peptide" evidence="1">
    <location>
        <begin position="1"/>
        <end position="21"/>
    </location>
</feature>
<name>A0AAE1D1L4_9GAST</name>
<proteinExistence type="predicted"/>
<gene>
    <name evidence="2" type="ORF">RRG08_014374</name>
</gene>
<dbReference type="EMBL" id="JAWDGP010005786">
    <property type="protein sequence ID" value="KAK3752097.1"/>
    <property type="molecule type" value="Genomic_DNA"/>
</dbReference>
<feature type="chain" id="PRO_5042028502" evidence="1">
    <location>
        <begin position="22"/>
        <end position="96"/>
    </location>
</feature>
<organism evidence="2 3">
    <name type="scientific">Elysia crispata</name>
    <name type="common">lettuce slug</name>
    <dbReference type="NCBI Taxonomy" id="231223"/>
    <lineage>
        <taxon>Eukaryota</taxon>
        <taxon>Metazoa</taxon>
        <taxon>Spiralia</taxon>
        <taxon>Lophotrochozoa</taxon>
        <taxon>Mollusca</taxon>
        <taxon>Gastropoda</taxon>
        <taxon>Heterobranchia</taxon>
        <taxon>Euthyneura</taxon>
        <taxon>Panpulmonata</taxon>
        <taxon>Sacoglossa</taxon>
        <taxon>Placobranchoidea</taxon>
        <taxon>Plakobranchidae</taxon>
        <taxon>Elysia</taxon>
    </lineage>
</organism>
<evidence type="ECO:0000256" key="1">
    <source>
        <dbReference type="SAM" id="SignalP"/>
    </source>
</evidence>
<accession>A0AAE1D1L4</accession>
<reference evidence="2" key="1">
    <citation type="journal article" date="2023" name="G3 (Bethesda)">
        <title>A reference genome for the long-term kleptoplast-retaining sea slug Elysia crispata morphotype clarki.</title>
        <authorList>
            <person name="Eastman K.E."/>
            <person name="Pendleton A.L."/>
            <person name="Shaikh M.A."/>
            <person name="Suttiyut T."/>
            <person name="Ogas R."/>
            <person name="Tomko P."/>
            <person name="Gavelis G."/>
            <person name="Widhalm J.R."/>
            <person name="Wisecaver J.H."/>
        </authorList>
    </citation>
    <scope>NUCLEOTIDE SEQUENCE</scope>
    <source>
        <strain evidence="2">ECLA1</strain>
    </source>
</reference>
<sequence>MGEPAGIFIRVLVNLAMEVFGWESLVGYSPGPWLISQWKCLDGGEPAGIFTRALVNLAMEVFGWESLLGYSPGPWLISQWKCLDGRACLDIHQGLG</sequence>
<keyword evidence="3" id="KW-1185">Reference proteome</keyword>